<sequence>MNLSTTHTSHVDGLYSNDLIGVYLIAWWNVHEQVGHGCDRAEPSPVGRHQQAPATSPDHRGLPAVGRSAAGRAVRAVGRSAERRRKEARPLGRHRGGQGATPDARRGLRGRRHRLEPDDGSDGRGQRAHQDQVHRADRPEQLPAELGRFFFEAVRTVRFAALFLDRSFSSWFF</sequence>
<feature type="compositionally biased region" description="Basic and acidic residues" evidence="1">
    <location>
        <begin position="80"/>
        <end position="90"/>
    </location>
</feature>
<protein>
    <submittedName>
        <fullName evidence="2">(northern house mosquito) hypothetical protein</fullName>
    </submittedName>
</protein>
<proteinExistence type="predicted"/>
<accession>A0A8D8IN15</accession>
<organism evidence="2">
    <name type="scientific">Culex pipiens</name>
    <name type="common">House mosquito</name>
    <dbReference type="NCBI Taxonomy" id="7175"/>
    <lineage>
        <taxon>Eukaryota</taxon>
        <taxon>Metazoa</taxon>
        <taxon>Ecdysozoa</taxon>
        <taxon>Arthropoda</taxon>
        <taxon>Hexapoda</taxon>
        <taxon>Insecta</taxon>
        <taxon>Pterygota</taxon>
        <taxon>Neoptera</taxon>
        <taxon>Endopterygota</taxon>
        <taxon>Diptera</taxon>
        <taxon>Nematocera</taxon>
        <taxon>Culicoidea</taxon>
        <taxon>Culicidae</taxon>
        <taxon>Culicinae</taxon>
        <taxon>Culicini</taxon>
        <taxon>Culex</taxon>
        <taxon>Culex</taxon>
    </lineage>
</organism>
<dbReference type="AlphaFoldDB" id="A0A8D8IN15"/>
<name>A0A8D8IN15_CULPI</name>
<reference evidence="2" key="1">
    <citation type="submission" date="2021-05" db="EMBL/GenBank/DDBJ databases">
        <authorList>
            <person name="Alioto T."/>
            <person name="Alioto T."/>
            <person name="Gomez Garrido J."/>
        </authorList>
    </citation>
    <scope>NUCLEOTIDE SEQUENCE</scope>
</reference>
<feature type="compositionally biased region" description="Basic and acidic residues" evidence="1">
    <location>
        <begin position="115"/>
        <end position="140"/>
    </location>
</feature>
<evidence type="ECO:0000256" key="1">
    <source>
        <dbReference type="SAM" id="MobiDB-lite"/>
    </source>
</evidence>
<dbReference type="EMBL" id="HBUE01153483">
    <property type="protein sequence ID" value="CAG6506414.1"/>
    <property type="molecule type" value="Transcribed_RNA"/>
</dbReference>
<evidence type="ECO:0000313" key="2">
    <source>
        <dbReference type="EMBL" id="CAG6557730.1"/>
    </source>
</evidence>
<dbReference type="EMBL" id="HBUE01258525">
    <property type="protein sequence ID" value="CAG6557730.1"/>
    <property type="molecule type" value="Transcribed_RNA"/>
</dbReference>
<feature type="compositionally biased region" description="Low complexity" evidence="1">
    <location>
        <begin position="64"/>
        <end position="79"/>
    </location>
</feature>
<feature type="region of interest" description="Disordered" evidence="1">
    <location>
        <begin position="39"/>
        <end position="140"/>
    </location>
</feature>